<comment type="caution">
    <text evidence="2">The sequence shown here is derived from an EMBL/GenBank/DDBJ whole genome shotgun (WGS) entry which is preliminary data.</text>
</comment>
<feature type="transmembrane region" description="Helical" evidence="1">
    <location>
        <begin position="69"/>
        <end position="92"/>
    </location>
</feature>
<gene>
    <name evidence="2" type="ORF">LCGC14_2028640</name>
</gene>
<reference evidence="2" key="1">
    <citation type="journal article" date="2015" name="Nature">
        <title>Complex archaea that bridge the gap between prokaryotes and eukaryotes.</title>
        <authorList>
            <person name="Spang A."/>
            <person name="Saw J.H."/>
            <person name="Jorgensen S.L."/>
            <person name="Zaremba-Niedzwiedzka K."/>
            <person name="Martijn J."/>
            <person name="Lind A.E."/>
            <person name="van Eijk R."/>
            <person name="Schleper C."/>
            <person name="Guy L."/>
            <person name="Ettema T.J."/>
        </authorList>
    </citation>
    <scope>NUCLEOTIDE SEQUENCE</scope>
</reference>
<protein>
    <submittedName>
        <fullName evidence="2">Uncharacterized protein</fullName>
    </submittedName>
</protein>
<keyword evidence="1" id="KW-1133">Transmembrane helix</keyword>
<keyword evidence="1" id="KW-0472">Membrane</keyword>
<evidence type="ECO:0000313" key="2">
    <source>
        <dbReference type="EMBL" id="KKL78060.1"/>
    </source>
</evidence>
<keyword evidence="1" id="KW-0812">Transmembrane</keyword>
<accession>A0A0F9H8S5</accession>
<proteinExistence type="predicted"/>
<evidence type="ECO:0000256" key="1">
    <source>
        <dbReference type="SAM" id="Phobius"/>
    </source>
</evidence>
<dbReference type="EMBL" id="LAZR01023573">
    <property type="protein sequence ID" value="KKL78060.1"/>
    <property type="molecule type" value="Genomic_DNA"/>
</dbReference>
<dbReference type="AlphaFoldDB" id="A0A0F9H8S5"/>
<organism evidence="2">
    <name type="scientific">marine sediment metagenome</name>
    <dbReference type="NCBI Taxonomy" id="412755"/>
    <lineage>
        <taxon>unclassified sequences</taxon>
        <taxon>metagenomes</taxon>
        <taxon>ecological metagenomes</taxon>
    </lineage>
</organism>
<sequence length="110" mass="13276">MINGSDIYEAERRMLSSSFLLRMRANDSRWLIRSAILYLPTQSWRISENTKILIFRNLRKFLKKKVRDIYGNPIIIFILVNIIIPIIIRLVIDWWLNRENNSEKEIGWIK</sequence>
<name>A0A0F9H8S5_9ZZZZ</name>